<reference evidence="7 8" key="1">
    <citation type="journal article" date="2014" name="Genome Announc.">
        <title>Draft Genome Sequence of Bacteroides reticulotermitis Strain JCM 10512T, Isolated from the Gut of a Termite.</title>
        <authorList>
            <person name="Yuki M."/>
            <person name="Oshima K."/>
            <person name="Suda W."/>
            <person name="Sakamoto M."/>
            <person name="Iida T."/>
            <person name="Hattori M."/>
            <person name="Ohkuma M."/>
        </authorList>
    </citation>
    <scope>NUCLEOTIDE SEQUENCE [LARGE SCALE GENOMIC DNA]</scope>
    <source>
        <strain evidence="7 8">JCM 10512</strain>
    </source>
</reference>
<name>W4US70_9BACE</name>
<evidence type="ECO:0000256" key="3">
    <source>
        <dbReference type="ARBA" id="ARBA00022729"/>
    </source>
</evidence>
<evidence type="ECO:0000313" key="7">
    <source>
        <dbReference type="EMBL" id="GAE84040.1"/>
    </source>
</evidence>
<dbReference type="AlphaFoldDB" id="W4US70"/>
<evidence type="ECO:0000256" key="5">
    <source>
        <dbReference type="SAM" id="SignalP"/>
    </source>
</evidence>
<feature type="chain" id="PRO_5004849440" description="Major fimbrial subunit protein N-terminal domain-containing protein" evidence="5">
    <location>
        <begin position="22"/>
        <end position="880"/>
    </location>
</feature>
<evidence type="ECO:0000256" key="2">
    <source>
        <dbReference type="ARBA" id="ARBA00006011"/>
    </source>
</evidence>
<organism evidence="7 8">
    <name type="scientific">Bacteroides reticulotermitis JCM 10512</name>
    <dbReference type="NCBI Taxonomy" id="1445607"/>
    <lineage>
        <taxon>Bacteria</taxon>
        <taxon>Pseudomonadati</taxon>
        <taxon>Bacteroidota</taxon>
        <taxon>Bacteroidia</taxon>
        <taxon>Bacteroidales</taxon>
        <taxon>Bacteroidaceae</taxon>
        <taxon>Bacteroides</taxon>
    </lineage>
</organism>
<gene>
    <name evidence="7" type="ORF">JCM10512_2353</name>
</gene>
<keyword evidence="4" id="KW-0281">Fimbrium</keyword>
<dbReference type="InterPro" id="IPR029141">
    <property type="entry name" value="FimA_N"/>
</dbReference>
<evidence type="ECO:0000313" key="8">
    <source>
        <dbReference type="Proteomes" id="UP000019131"/>
    </source>
</evidence>
<dbReference type="PROSITE" id="PS51257">
    <property type="entry name" value="PROKAR_LIPOPROTEIN"/>
    <property type="match status" value="1"/>
</dbReference>
<sequence>MKIVKLKWILLSLLVILTGCSTDDLVNSGEGIDRGTHMELLLTLNVPGVFTSPSSYALTEDMEREITKIDVLVFKEENEVDGDGVKKETFLYATTGTTDLDGSGTASQKIKVMLQKSTGSEKHRIVVLANQSGLTEAVKAGFTKGDLKEDVLKKIVFDNKEPWRTAGNDYTLLPMWGEAAQCIAITPSTNSTSLGTITLYRAVARIDVGLQISSGSDAPKFEIDEVKLCDAYNQGRGAPNQSVYKDSLPSIPTSFEKTDITYNNAVNNYVREIYTTEAEAGETYLLVKGRYNEGTATWYRIDFYKRTSDESPEQVQLPLLRNYIYRINITSVSGPGYTDEEDAKKSRPMNMEHKVQLWNTGDISEVAFDGQYLLGISDKEFNFPAAESEGELIITTDALDIYDSNLGKVAIKLDYLLEDGKTTSSWLSQTGITYETNSDGMKKYTIKFKAIENTAEEGRIGYIRITANNRLKLMITVTQKAKIKITIAQDSYYALDGDPHSLTVKATVPWKAVLKTNPQSIITNCNVDDEIATGAANVTKKITFTTKDDITGGPVIWREDAEVEIQDEQGGFLETVFLRCISGTILQSSNSYFVAPLGSDGVSNSRNAVAIPVERANITPAEVLGTQIKNTTNFTAELLWTDNKKGMADDSNIKAYTKSGTGHKYIVVHAGNSPGNASIAAKIGTKIVWSWHIWVTEYDPGDGSEITTTEGIHELANGTGAIYNFDTRVFMDRNLGATTSELGTFSTYGLHYQWGRKDALILFSSYNETGVAVGVKIKSKTKASIADAIANPYTFYYYTIKNSTGSWYDWCDPQSDDLWGTNAEKTIYDPCPSGWRVPTDGGGEDTSPWKKINKKWADDFPERTGLNYPEMGPYREQGYA</sequence>
<dbReference type="STRING" id="1445607.JCM10512_2353"/>
<proteinExistence type="inferred from homology"/>
<dbReference type="RefSeq" id="WP_044162472.1">
    <property type="nucleotide sequence ID" value="NZ_BAIV01000013.1"/>
</dbReference>
<evidence type="ECO:0000256" key="1">
    <source>
        <dbReference type="ARBA" id="ARBA00004561"/>
    </source>
</evidence>
<protein>
    <recommendedName>
        <fullName evidence="6">Major fimbrial subunit protein N-terminal domain-containing protein</fullName>
    </recommendedName>
</protein>
<comment type="similarity">
    <text evidence="2">Belongs to the bacteroidetes fimbrillin superfamily. FimA/Mfa1 family.</text>
</comment>
<comment type="subcellular location">
    <subcellularLocation>
        <location evidence="1">Fimbrium</location>
    </subcellularLocation>
</comment>
<keyword evidence="3 5" id="KW-0732">Signal</keyword>
<feature type="domain" description="Major fimbrial subunit protein N-terminal" evidence="6">
    <location>
        <begin position="55"/>
        <end position="154"/>
    </location>
</feature>
<dbReference type="Proteomes" id="UP000019131">
    <property type="component" value="Unassembled WGS sequence"/>
</dbReference>
<dbReference type="Gene3D" id="2.60.40.10">
    <property type="entry name" value="Immunoglobulins"/>
    <property type="match status" value="1"/>
</dbReference>
<dbReference type="OrthoDB" id="1050775at2"/>
<dbReference type="GO" id="GO:0009289">
    <property type="term" value="C:pilus"/>
    <property type="evidence" value="ECO:0007669"/>
    <property type="project" value="UniProtKB-SubCell"/>
</dbReference>
<dbReference type="Pfam" id="PF06321">
    <property type="entry name" value="P_gingi_FimA"/>
    <property type="match status" value="1"/>
</dbReference>
<evidence type="ECO:0000259" key="6">
    <source>
        <dbReference type="Pfam" id="PF06321"/>
    </source>
</evidence>
<keyword evidence="8" id="KW-1185">Reference proteome</keyword>
<feature type="signal peptide" evidence="5">
    <location>
        <begin position="1"/>
        <end position="21"/>
    </location>
</feature>
<dbReference type="EMBL" id="BAIV01000013">
    <property type="protein sequence ID" value="GAE84040.1"/>
    <property type="molecule type" value="Genomic_DNA"/>
</dbReference>
<dbReference type="InterPro" id="IPR013783">
    <property type="entry name" value="Ig-like_fold"/>
</dbReference>
<accession>W4US70</accession>
<comment type="caution">
    <text evidence="7">The sequence shown here is derived from an EMBL/GenBank/DDBJ whole genome shotgun (WGS) entry which is preliminary data.</text>
</comment>
<evidence type="ECO:0000256" key="4">
    <source>
        <dbReference type="ARBA" id="ARBA00023263"/>
    </source>
</evidence>